<gene>
    <name evidence="2" type="ORF">Tci_932684</name>
</gene>
<feature type="non-terminal residue" evidence="2">
    <location>
        <position position="80"/>
    </location>
</feature>
<accession>A0A699XLE3</accession>
<dbReference type="AlphaFoldDB" id="A0A699XLE3"/>
<feature type="compositionally biased region" description="Polar residues" evidence="1">
    <location>
        <begin position="48"/>
        <end position="62"/>
    </location>
</feature>
<feature type="compositionally biased region" description="Basic and acidic residues" evidence="1">
    <location>
        <begin position="16"/>
        <end position="35"/>
    </location>
</feature>
<reference evidence="2" key="1">
    <citation type="journal article" date="2019" name="Sci. Rep.">
        <title>Draft genome of Tanacetum cinerariifolium, the natural source of mosquito coil.</title>
        <authorList>
            <person name="Yamashiro T."/>
            <person name="Shiraishi A."/>
            <person name="Satake H."/>
            <person name="Nakayama K."/>
        </authorList>
    </citation>
    <scope>NUCLEOTIDE SEQUENCE</scope>
</reference>
<organism evidence="2">
    <name type="scientific">Tanacetum cinerariifolium</name>
    <name type="common">Dalmatian daisy</name>
    <name type="synonym">Chrysanthemum cinerariifolium</name>
    <dbReference type="NCBI Taxonomy" id="118510"/>
    <lineage>
        <taxon>Eukaryota</taxon>
        <taxon>Viridiplantae</taxon>
        <taxon>Streptophyta</taxon>
        <taxon>Embryophyta</taxon>
        <taxon>Tracheophyta</taxon>
        <taxon>Spermatophyta</taxon>
        <taxon>Magnoliopsida</taxon>
        <taxon>eudicotyledons</taxon>
        <taxon>Gunneridae</taxon>
        <taxon>Pentapetalae</taxon>
        <taxon>asterids</taxon>
        <taxon>campanulids</taxon>
        <taxon>Asterales</taxon>
        <taxon>Asteraceae</taxon>
        <taxon>Asteroideae</taxon>
        <taxon>Anthemideae</taxon>
        <taxon>Anthemidinae</taxon>
        <taxon>Tanacetum</taxon>
    </lineage>
</organism>
<sequence length="80" mass="8904">VTLKRRPDDDADKDEEPFARSDRGSKIRREGKEPESASTPKKKATRSAGKSTQGSKSQQTLASEYAIAEEPMQATFEMEE</sequence>
<proteinExistence type="predicted"/>
<dbReference type="EMBL" id="BKCJ011881534">
    <property type="protein sequence ID" value="GFD60715.1"/>
    <property type="molecule type" value="Genomic_DNA"/>
</dbReference>
<comment type="caution">
    <text evidence="2">The sequence shown here is derived from an EMBL/GenBank/DDBJ whole genome shotgun (WGS) entry which is preliminary data.</text>
</comment>
<name>A0A699XLE3_TANCI</name>
<evidence type="ECO:0000256" key="1">
    <source>
        <dbReference type="SAM" id="MobiDB-lite"/>
    </source>
</evidence>
<evidence type="ECO:0000313" key="2">
    <source>
        <dbReference type="EMBL" id="GFD60715.1"/>
    </source>
</evidence>
<protein>
    <submittedName>
        <fullName evidence="2">Uncharacterized protein</fullName>
    </submittedName>
</protein>
<feature type="region of interest" description="Disordered" evidence="1">
    <location>
        <begin position="1"/>
        <end position="80"/>
    </location>
</feature>
<feature type="non-terminal residue" evidence="2">
    <location>
        <position position="1"/>
    </location>
</feature>